<name>A0A4Z2E838_9TELE</name>
<evidence type="ECO:0000256" key="1">
    <source>
        <dbReference type="ARBA" id="ARBA00005968"/>
    </source>
</evidence>
<dbReference type="AlphaFoldDB" id="A0A4Z2E838"/>
<dbReference type="EMBL" id="SRLO01013466">
    <property type="protein sequence ID" value="TNN25086.1"/>
    <property type="molecule type" value="Genomic_DNA"/>
</dbReference>
<evidence type="ECO:0000259" key="3">
    <source>
        <dbReference type="Pfam" id="PF00868"/>
    </source>
</evidence>
<evidence type="ECO:0000313" key="5">
    <source>
        <dbReference type="Proteomes" id="UP000314294"/>
    </source>
</evidence>
<dbReference type="Proteomes" id="UP000314294">
    <property type="component" value="Unassembled WGS sequence"/>
</dbReference>
<dbReference type="InterPro" id="IPR001102">
    <property type="entry name" value="Transglutaminase_N"/>
</dbReference>
<dbReference type="OrthoDB" id="437511at2759"/>
<gene>
    <name evidence="4" type="primary">F13A1_1</name>
    <name evidence="4" type="ORF">EYF80_064787</name>
</gene>
<proteinExistence type="inferred from homology"/>
<feature type="domain" description="Transglutaminase N-terminal" evidence="3">
    <location>
        <begin position="57"/>
        <end position="111"/>
    </location>
</feature>
<dbReference type="Pfam" id="PF00868">
    <property type="entry name" value="Transglut_N"/>
    <property type="match status" value="1"/>
</dbReference>
<accession>A0A4Z2E838</accession>
<dbReference type="InterPro" id="IPR014756">
    <property type="entry name" value="Ig_E-set"/>
</dbReference>
<organism evidence="4 5">
    <name type="scientific">Liparis tanakae</name>
    <name type="common">Tanaka's snailfish</name>
    <dbReference type="NCBI Taxonomy" id="230148"/>
    <lineage>
        <taxon>Eukaryota</taxon>
        <taxon>Metazoa</taxon>
        <taxon>Chordata</taxon>
        <taxon>Craniata</taxon>
        <taxon>Vertebrata</taxon>
        <taxon>Euteleostomi</taxon>
        <taxon>Actinopterygii</taxon>
        <taxon>Neopterygii</taxon>
        <taxon>Teleostei</taxon>
        <taxon>Neoteleostei</taxon>
        <taxon>Acanthomorphata</taxon>
        <taxon>Eupercaria</taxon>
        <taxon>Perciformes</taxon>
        <taxon>Cottioidei</taxon>
        <taxon>Cottales</taxon>
        <taxon>Liparidae</taxon>
        <taxon>Liparis</taxon>
    </lineage>
</organism>
<comment type="similarity">
    <text evidence="1">Belongs to the transglutaminase superfamily. Transglutaminase family.</text>
</comment>
<dbReference type="SUPFAM" id="SSF81296">
    <property type="entry name" value="E set domains"/>
    <property type="match status" value="1"/>
</dbReference>
<dbReference type="Gene3D" id="2.60.40.10">
    <property type="entry name" value="Immunoglobulins"/>
    <property type="match status" value="1"/>
</dbReference>
<comment type="caution">
    <text evidence="4">The sequence shown here is derived from an EMBL/GenBank/DDBJ whole genome shotgun (WGS) entry which is preliminary data.</text>
</comment>
<dbReference type="GO" id="GO:0007399">
    <property type="term" value="P:nervous system development"/>
    <property type="evidence" value="ECO:0007669"/>
    <property type="project" value="UniProtKB-ARBA"/>
</dbReference>
<sequence>MSDKPTQKNSYAGRYINPVPNKNFDDDVEDFPEYETFDDDFNPRGFGPADGSLTVHKVDMLRERNMPAHFTYAFDIDNLVVRRGQQFMMQVTFDREPAASDDFQVEFLIGELALILRSG</sequence>
<dbReference type="InterPro" id="IPR013783">
    <property type="entry name" value="Ig-like_fold"/>
</dbReference>
<keyword evidence="5" id="KW-1185">Reference proteome</keyword>
<feature type="region of interest" description="Disordered" evidence="2">
    <location>
        <begin position="1"/>
        <end position="23"/>
    </location>
</feature>
<evidence type="ECO:0000256" key="2">
    <source>
        <dbReference type="SAM" id="MobiDB-lite"/>
    </source>
</evidence>
<evidence type="ECO:0000313" key="4">
    <source>
        <dbReference type="EMBL" id="TNN25086.1"/>
    </source>
</evidence>
<protein>
    <submittedName>
        <fullName evidence="4">Coagulation factor XIII A chain</fullName>
    </submittedName>
</protein>
<reference evidence="4 5" key="1">
    <citation type="submission" date="2019-03" db="EMBL/GenBank/DDBJ databases">
        <title>First draft genome of Liparis tanakae, snailfish: a comprehensive survey of snailfish specific genes.</title>
        <authorList>
            <person name="Kim W."/>
            <person name="Song I."/>
            <person name="Jeong J.-H."/>
            <person name="Kim D."/>
            <person name="Kim S."/>
            <person name="Ryu S."/>
            <person name="Song J.Y."/>
            <person name="Lee S.K."/>
        </authorList>
    </citation>
    <scope>NUCLEOTIDE SEQUENCE [LARGE SCALE GENOMIC DNA]</scope>
    <source>
        <tissue evidence="4">Muscle</tissue>
    </source>
</reference>